<dbReference type="EMBL" id="CP009621">
    <property type="protein sequence ID" value="AKD03505.1"/>
    <property type="molecule type" value="Genomic_DNA"/>
</dbReference>
<dbReference type="HOGENOM" id="CLU_2684699_0_0_10"/>
<keyword evidence="3" id="KW-1185">Reference proteome</keyword>
<keyword evidence="1" id="KW-1133">Transmembrane helix</keyword>
<dbReference type="STRING" id="400092.PKOR_10660"/>
<keyword evidence="1" id="KW-0472">Membrane</keyword>
<feature type="transmembrane region" description="Helical" evidence="1">
    <location>
        <begin position="7"/>
        <end position="24"/>
    </location>
</feature>
<protein>
    <submittedName>
        <fullName evidence="2">Uncharacterized protein</fullName>
    </submittedName>
</protein>
<evidence type="ECO:0000313" key="3">
    <source>
        <dbReference type="Proteomes" id="UP000033109"/>
    </source>
</evidence>
<organism evidence="2 3">
    <name type="scientific">Pontibacter korlensis</name>
    <dbReference type="NCBI Taxonomy" id="400092"/>
    <lineage>
        <taxon>Bacteria</taxon>
        <taxon>Pseudomonadati</taxon>
        <taxon>Bacteroidota</taxon>
        <taxon>Cytophagia</taxon>
        <taxon>Cytophagales</taxon>
        <taxon>Hymenobacteraceae</taxon>
        <taxon>Pontibacter</taxon>
    </lineage>
</organism>
<name>A0A0E3ZGM3_9BACT</name>
<dbReference type="AlphaFoldDB" id="A0A0E3ZGM3"/>
<evidence type="ECO:0000313" key="2">
    <source>
        <dbReference type="EMBL" id="AKD03505.1"/>
    </source>
</evidence>
<reference evidence="2 3" key="1">
    <citation type="journal article" date="2015" name="Sci. Rep.">
        <title>Unraveling adaptation of Pontibacter korlensis to radiation and infertility in desert through complete genome and comparative transcriptomic analysis.</title>
        <authorList>
            <person name="Dai J."/>
            <person name="Dai W."/>
            <person name="Qiu C."/>
            <person name="Yang Z."/>
            <person name="Zhang Y."/>
            <person name="Zhou M."/>
            <person name="Zhang L."/>
            <person name="Fang C."/>
            <person name="Gao Q."/>
            <person name="Yang Q."/>
            <person name="Li X."/>
            <person name="Wang Z."/>
            <person name="Wang Z."/>
            <person name="Jia Z."/>
            <person name="Chen X."/>
        </authorList>
    </citation>
    <scope>NUCLEOTIDE SEQUENCE [LARGE SCALE GENOMIC DNA]</scope>
    <source>
        <strain evidence="2 3">X14-1T</strain>
    </source>
</reference>
<feature type="transmembrane region" description="Helical" evidence="1">
    <location>
        <begin position="44"/>
        <end position="66"/>
    </location>
</feature>
<gene>
    <name evidence="2" type="ORF">PKOR_10660</name>
</gene>
<dbReference type="KEGG" id="pko:PKOR_10660"/>
<proteinExistence type="predicted"/>
<keyword evidence="1" id="KW-0812">Transmembrane</keyword>
<accession>A0A0E3ZGM3</accession>
<dbReference type="Proteomes" id="UP000033109">
    <property type="component" value="Chromosome"/>
</dbReference>
<sequence length="74" mass="8822">MDSLKLFIKLAFLLITSLIIFIYFGLLHEKIVRPNFKNMGTEGFFFWGFVVLIMITLDVFIVRNLIYKMKSRKK</sequence>
<evidence type="ECO:0000256" key="1">
    <source>
        <dbReference type="SAM" id="Phobius"/>
    </source>
</evidence>